<dbReference type="Proteomes" id="UP000000311">
    <property type="component" value="Unassembled WGS sequence"/>
</dbReference>
<dbReference type="InParanoid" id="E2AI79"/>
<sequence>MAWNWNYFTLESMCKAKCSLCDQYERPTIHIDEFLYHHIQSGSDTPHKIAFELIKNFDIYSKIDWDNHYRTVRSTRNMFNPQVICKYCENVMPVQDMEIRKQEFIKASPEMTSHLKDRHGVDNDNWMPLKSWLLKHGGDYCKVPKLGVIYKCKKCNEIPFKNGIMFVKHLLDKHRRELKQWDLDNKFDKFPWANIPNE</sequence>
<evidence type="ECO:0000313" key="1">
    <source>
        <dbReference type="EMBL" id="EFN66860.1"/>
    </source>
</evidence>
<proteinExistence type="predicted"/>
<dbReference type="EMBL" id="GL439660">
    <property type="protein sequence ID" value="EFN66860.1"/>
    <property type="molecule type" value="Genomic_DNA"/>
</dbReference>
<organism evidence="2">
    <name type="scientific">Camponotus floridanus</name>
    <name type="common">Florida carpenter ant</name>
    <dbReference type="NCBI Taxonomy" id="104421"/>
    <lineage>
        <taxon>Eukaryota</taxon>
        <taxon>Metazoa</taxon>
        <taxon>Ecdysozoa</taxon>
        <taxon>Arthropoda</taxon>
        <taxon>Hexapoda</taxon>
        <taxon>Insecta</taxon>
        <taxon>Pterygota</taxon>
        <taxon>Neoptera</taxon>
        <taxon>Endopterygota</taxon>
        <taxon>Hymenoptera</taxon>
        <taxon>Apocrita</taxon>
        <taxon>Aculeata</taxon>
        <taxon>Formicoidea</taxon>
        <taxon>Formicidae</taxon>
        <taxon>Formicinae</taxon>
        <taxon>Camponotus</taxon>
    </lineage>
</organism>
<evidence type="ECO:0000313" key="2">
    <source>
        <dbReference type="Proteomes" id="UP000000311"/>
    </source>
</evidence>
<gene>
    <name evidence="1" type="ORF">EAG_09129</name>
</gene>
<keyword evidence="2" id="KW-1185">Reference proteome</keyword>
<protein>
    <submittedName>
        <fullName evidence="1">Uncharacterized protein</fullName>
    </submittedName>
</protein>
<reference evidence="1 2" key="1">
    <citation type="journal article" date="2010" name="Science">
        <title>Genomic comparison of the ants Camponotus floridanus and Harpegnathos saltator.</title>
        <authorList>
            <person name="Bonasio R."/>
            <person name="Zhang G."/>
            <person name="Ye C."/>
            <person name="Mutti N.S."/>
            <person name="Fang X."/>
            <person name="Qin N."/>
            <person name="Donahue G."/>
            <person name="Yang P."/>
            <person name="Li Q."/>
            <person name="Li C."/>
            <person name="Zhang P."/>
            <person name="Huang Z."/>
            <person name="Berger S.L."/>
            <person name="Reinberg D."/>
            <person name="Wang J."/>
            <person name="Liebig J."/>
        </authorList>
    </citation>
    <scope>NUCLEOTIDE SEQUENCE [LARGE SCALE GENOMIC DNA]</scope>
    <source>
        <strain evidence="2">C129</strain>
    </source>
</reference>
<name>E2AI79_CAMFO</name>
<accession>E2AI79</accession>
<dbReference type="AlphaFoldDB" id="E2AI79"/>